<dbReference type="EMBL" id="PYWC01000028">
    <property type="protein sequence ID" value="PWW76964.1"/>
    <property type="molecule type" value="Genomic_DNA"/>
</dbReference>
<evidence type="ECO:0000256" key="1">
    <source>
        <dbReference type="SAM" id="MobiDB-lite"/>
    </source>
</evidence>
<sequence length="230" mass="23713">MAGATGLMTAGAADPAFLDPTITGIQDFGSKSRLSIVLHRSWSASHSSHRSGINLSALAIISSMSNKTRGIESTSIPSRSSTACPPSTADKASSMACVVPVEYSTNDSKGTYEYSIPQDTHSTLSTGKNLDFGFHLVTGSGDAPTSILASALPPLFSLTTLSLLFPFPFSPLPALGSTPEGSGAWNDPTMPSTTPTTSSACLLFPRHMALLVLPPPKSMSASGTTASFNA</sequence>
<name>A0A317SRJ3_9PEZI</name>
<feature type="region of interest" description="Disordered" evidence="1">
    <location>
        <begin position="71"/>
        <end position="90"/>
    </location>
</feature>
<feature type="compositionally biased region" description="Polar residues" evidence="1">
    <location>
        <begin position="71"/>
        <end position="85"/>
    </location>
</feature>
<dbReference type="AlphaFoldDB" id="A0A317SRJ3"/>
<accession>A0A317SRJ3</accession>
<protein>
    <submittedName>
        <fullName evidence="2">Uncharacterized protein</fullName>
    </submittedName>
</protein>
<keyword evidence="3" id="KW-1185">Reference proteome</keyword>
<comment type="caution">
    <text evidence="2">The sequence shown here is derived from an EMBL/GenBank/DDBJ whole genome shotgun (WGS) entry which is preliminary data.</text>
</comment>
<reference evidence="2 3" key="1">
    <citation type="submission" date="2018-03" db="EMBL/GenBank/DDBJ databases">
        <title>Genomes of Pezizomycetes fungi and the evolution of truffles.</title>
        <authorList>
            <person name="Murat C."/>
            <person name="Payen T."/>
            <person name="Noel B."/>
            <person name="Kuo A."/>
            <person name="Martin F.M."/>
        </authorList>
    </citation>
    <scope>NUCLEOTIDE SEQUENCE [LARGE SCALE GENOMIC DNA]</scope>
    <source>
        <strain evidence="2">091103-1</strain>
    </source>
</reference>
<organism evidence="2 3">
    <name type="scientific">Tuber magnatum</name>
    <name type="common">white Piedmont truffle</name>
    <dbReference type="NCBI Taxonomy" id="42249"/>
    <lineage>
        <taxon>Eukaryota</taxon>
        <taxon>Fungi</taxon>
        <taxon>Dikarya</taxon>
        <taxon>Ascomycota</taxon>
        <taxon>Pezizomycotina</taxon>
        <taxon>Pezizomycetes</taxon>
        <taxon>Pezizales</taxon>
        <taxon>Tuberaceae</taxon>
        <taxon>Tuber</taxon>
    </lineage>
</organism>
<dbReference type="Proteomes" id="UP000246991">
    <property type="component" value="Unassembled WGS sequence"/>
</dbReference>
<proteinExistence type="predicted"/>
<gene>
    <name evidence="2" type="ORF">C7212DRAFT_343700</name>
</gene>
<evidence type="ECO:0000313" key="3">
    <source>
        <dbReference type="Proteomes" id="UP000246991"/>
    </source>
</evidence>
<evidence type="ECO:0000313" key="2">
    <source>
        <dbReference type="EMBL" id="PWW76964.1"/>
    </source>
</evidence>